<keyword evidence="7" id="KW-1185">Reference proteome</keyword>
<evidence type="ECO:0000256" key="1">
    <source>
        <dbReference type="ARBA" id="ARBA00022679"/>
    </source>
</evidence>
<evidence type="ECO:0000256" key="4">
    <source>
        <dbReference type="SAM" id="Phobius"/>
    </source>
</evidence>
<reference evidence="6 7" key="1">
    <citation type="journal article" date="2023" name="Environ Microbiome">
        <title>A coral-associated actinobacterium mitigates coral bleaching under heat stress.</title>
        <authorList>
            <person name="Li J."/>
            <person name="Zou Y."/>
            <person name="Li Q."/>
            <person name="Zhang J."/>
            <person name="Bourne D.G."/>
            <person name="Lyu Y."/>
            <person name="Liu C."/>
            <person name="Zhang S."/>
        </authorList>
    </citation>
    <scope>NUCLEOTIDE SEQUENCE [LARGE SCALE GENOMIC DNA]</scope>
    <source>
        <strain evidence="6 7">SCSIO 13291</strain>
    </source>
</reference>
<dbReference type="PANTHER" id="PTHR24421:SF61">
    <property type="entry name" value="OXYGEN SENSOR HISTIDINE KINASE NREB"/>
    <property type="match status" value="1"/>
</dbReference>
<sequence length="756" mass="79686">MSMLATPEAPSSPPVPTTSRVVMTGYRAWIDRAVALCALGTGLAALVLATTTQLAYINTVWLVVIGGGIFASSILLPIYAWSSRGVRVPATVFALSVMVGLWTWTSSWRDPSVTALDAPFLWMVIGVSTVVISIAWGDTVAVVHNLFCSAAYLIARVSNSGGAVSALVALQDTLIVALQPLGLLLLFSFARKQAADLDAWVAASNRLVADAALRTALVGERARLDGVIHDEVMTTLVSAGRGDGTHDASLAAQARHALASLDAEGSEDIGADAFPPANVGRLLEDVVGSACPTATLGLDIDPMAPLVPHKVVRTLARAVREATINAEKHAQAARVRVDVRISAGRQGRVDVAVLIADDGRGFDPALVSSRRLGIRVSLVSRMESVGGTARVESVPGDGTRVALEWSGHPDERRRTSRAVAGRDHPMFERIDVRPIGRLTVGFIVLFVSVGVLEIFASAVPVATALTVGLVALSTLLVISGFGRRQPAWRAWGATGVGIAIGLLGAQAMVGVDRGHADWWVASLCILTVLVRAGGHRLAAWLLALATAAIVMVAAMPGGNPLNEVALALNPAGWLAIVEMLALWIVKVQRDMDVAQRAVDESSAHSAASFGKLVLREVWLTDLRDQVDPMLSKIADPAGVLGPDDREACLALEGTLRDNIKAANLTGPALSAAIMEARLRGVQVTLVDNRGSRLPDAARRAVLRHLEGVVRDARSGKIVARTAPEGYEEAVTIVEINDHGSRMTRIDNEGMIAVSQA</sequence>
<feature type="transmembrane region" description="Helical" evidence="4">
    <location>
        <begin position="515"/>
        <end position="532"/>
    </location>
</feature>
<feature type="transmembrane region" description="Helical" evidence="4">
    <location>
        <begin position="564"/>
        <end position="585"/>
    </location>
</feature>
<dbReference type="RefSeq" id="WP_232549939.1">
    <property type="nucleotide sequence ID" value="NZ_CP115965.1"/>
</dbReference>
<accession>A0ABZ3CB61</accession>
<keyword evidence="4" id="KW-1133">Transmembrane helix</keyword>
<gene>
    <name evidence="6" type="ORF">PCC79_04165</name>
</gene>
<evidence type="ECO:0000259" key="5">
    <source>
        <dbReference type="Pfam" id="PF02518"/>
    </source>
</evidence>
<protein>
    <recommendedName>
        <fullName evidence="5">Histidine kinase/HSP90-like ATPase domain-containing protein</fullName>
    </recommendedName>
</protein>
<feature type="transmembrane region" description="Helical" evidence="4">
    <location>
        <begin position="458"/>
        <end position="478"/>
    </location>
</feature>
<feature type="transmembrane region" description="Helical" evidence="4">
    <location>
        <begin position="88"/>
        <end position="108"/>
    </location>
</feature>
<dbReference type="InterPro" id="IPR050482">
    <property type="entry name" value="Sensor_HK_TwoCompSys"/>
</dbReference>
<feature type="transmembrane region" description="Helical" evidence="4">
    <location>
        <begin position="435"/>
        <end position="452"/>
    </location>
</feature>
<evidence type="ECO:0000256" key="3">
    <source>
        <dbReference type="ARBA" id="ARBA00023012"/>
    </source>
</evidence>
<dbReference type="CDD" id="cd16917">
    <property type="entry name" value="HATPase_UhpB-NarQ-NarX-like"/>
    <property type="match status" value="1"/>
</dbReference>
<keyword evidence="3" id="KW-0902">Two-component regulatory system</keyword>
<feature type="domain" description="Histidine kinase/HSP90-like ATPase" evidence="5">
    <location>
        <begin position="313"/>
        <end position="404"/>
    </location>
</feature>
<keyword evidence="4" id="KW-0812">Transmembrane</keyword>
<dbReference type="Gene3D" id="3.30.565.10">
    <property type="entry name" value="Histidine kinase-like ATPase, C-terminal domain"/>
    <property type="match status" value="1"/>
</dbReference>
<feature type="transmembrane region" description="Helical" evidence="4">
    <location>
        <begin position="120"/>
        <end position="143"/>
    </location>
</feature>
<keyword evidence="2" id="KW-0418">Kinase</keyword>
<evidence type="ECO:0000256" key="2">
    <source>
        <dbReference type="ARBA" id="ARBA00022777"/>
    </source>
</evidence>
<feature type="transmembrane region" description="Helical" evidence="4">
    <location>
        <begin position="539"/>
        <end position="558"/>
    </location>
</feature>
<feature type="transmembrane region" description="Helical" evidence="4">
    <location>
        <begin position="60"/>
        <end position="82"/>
    </location>
</feature>
<dbReference type="EMBL" id="CP115965">
    <property type="protein sequence ID" value="WZW99404.1"/>
    <property type="molecule type" value="Genomic_DNA"/>
</dbReference>
<dbReference type="Proteomes" id="UP001434337">
    <property type="component" value="Chromosome"/>
</dbReference>
<dbReference type="InterPro" id="IPR036890">
    <property type="entry name" value="HATPase_C_sf"/>
</dbReference>
<organism evidence="6 7">
    <name type="scientific">Propioniciclava soli</name>
    <dbReference type="NCBI Taxonomy" id="2775081"/>
    <lineage>
        <taxon>Bacteria</taxon>
        <taxon>Bacillati</taxon>
        <taxon>Actinomycetota</taxon>
        <taxon>Actinomycetes</taxon>
        <taxon>Propionibacteriales</taxon>
        <taxon>Propionibacteriaceae</taxon>
        <taxon>Propioniciclava</taxon>
    </lineage>
</organism>
<feature type="transmembrane region" description="Helical" evidence="4">
    <location>
        <begin position="490"/>
        <end position="509"/>
    </location>
</feature>
<dbReference type="PANTHER" id="PTHR24421">
    <property type="entry name" value="NITRATE/NITRITE SENSOR PROTEIN NARX-RELATED"/>
    <property type="match status" value="1"/>
</dbReference>
<name>A0ABZ3CB61_9ACTN</name>
<keyword evidence="4" id="KW-0472">Membrane</keyword>
<dbReference type="Pfam" id="PF02518">
    <property type="entry name" value="HATPase_c"/>
    <property type="match status" value="1"/>
</dbReference>
<dbReference type="InterPro" id="IPR003594">
    <property type="entry name" value="HATPase_dom"/>
</dbReference>
<keyword evidence="1" id="KW-0808">Transferase</keyword>
<evidence type="ECO:0000313" key="7">
    <source>
        <dbReference type="Proteomes" id="UP001434337"/>
    </source>
</evidence>
<proteinExistence type="predicted"/>
<feature type="transmembrane region" description="Helical" evidence="4">
    <location>
        <begin position="29"/>
        <end position="48"/>
    </location>
</feature>
<evidence type="ECO:0000313" key="6">
    <source>
        <dbReference type="EMBL" id="WZW99404.1"/>
    </source>
</evidence>
<dbReference type="SUPFAM" id="SSF55874">
    <property type="entry name" value="ATPase domain of HSP90 chaperone/DNA topoisomerase II/histidine kinase"/>
    <property type="match status" value="1"/>
</dbReference>